<comment type="caution">
    <text evidence="2">The sequence shown here is derived from an EMBL/GenBank/DDBJ whole genome shotgun (WGS) entry which is preliminary data.</text>
</comment>
<sequence>MSSVTEGGSSLARPTSLILLTKFWSRRMLPGFRNKIPVAISDAILNLICHDNGGVFPLLCRRSSKLPLAMGMIETASKHRTITTFADLSRLCKKLCSLFDLFNCISSVLKLVIWHTGQIFLVDMCTKCLHFSSYSFLGFQFSDSSSGFCFLHVCLALGFFFLCNHPGFFLQSMLFFHLPLAILYKSILFMSSIFNLFISMSPSSCTRSMLGLPELTNDISVSDSGRSPSDMSFAFAALPGLKKAPDETMPR</sequence>
<evidence type="ECO:0000256" key="1">
    <source>
        <dbReference type="SAM" id="Phobius"/>
    </source>
</evidence>
<reference evidence="2 3" key="1">
    <citation type="journal article" date="2016" name="Sci. Rep.">
        <title>The genome sequence of the outbreeding globe artichoke constructed de novo incorporating a phase-aware low-pass sequencing strategy of F1 progeny.</title>
        <authorList>
            <person name="Scaglione D."/>
            <person name="Reyes-Chin-Wo S."/>
            <person name="Acquadro A."/>
            <person name="Froenicke L."/>
            <person name="Portis E."/>
            <person name="Beitel C."/>
            <person name="Tirone M."/>
            <person name="Mauro R."/>
            <person name="Lo Monaco A."/>
            <person name="Mauromicale G."/>
            <person name="Faccioli P."/>
            <person name="Cattivelli L."/>
            <person name="Rieseberg L."/>
            <person name="Michelmore R."/>
            <person name="Lanteri S."/>
        </authorList>
    </citation>
    <scope>NUCLEOTIDE SEQUENCE [LARGE SCALE GENOMIC DNA]</scope>
    <source>
        <strain evidence="2">2C</strain>
    </source>
</reference>
<feature type="transmembrane region" description="Helical" evidence="1">
    <location>
        <begin position="148"/>
        <end position="168"/>
    </location>
</feature>
<keyword evidence="3" id="KW-1185">Reference proteome</keyword>
<protein>
    <submittedName>
        <fullName evidence="2">Uncharacterized protein</fullName>
    </submittedName>
</protein>
<keyword evidence="1" id="KW-0472">Membrane</keyword>
<evidence type="ECO:0000313" key="2">
    <source>
        <dbReference type="EMBL" id="KVI09653.1"/>
    </source>
</evidence>
<dbReference type="Gramene" id="KVI09653">
    <property type="protein sequence ID" value="KVI09653"/>
    <property type="gene ID" value="Ccrd_011966"/>
</dbReference>
<gene>
    <name evidence="2" type="ORF">Ccrd_011966</name>
</gene>
<keyword evidence="1" id="KW-1133">Transmembrane helix</keyword>
<evidence type="ECO:0000313" key="3">
    <source>
        <dbReference type="Proteomes" id="UP000243975"/>
    </source>
</evidence>
<dbReference type="EMBL" id="LEKV01001050">
    <property type="protein sequence ID" value="KVI09653.1"/>
    <property type="molecule type" value="Genomic_DNA"/>
</dbReference>
<dbReference type="Proteomes" id="UP000243975">
    <property type="component" value="Unassembled WGS sequence"/>
</dbReference>
<organism evidence="2 3">
    <name type="scientific">Cynara cardunculus var. scolymus</name>
    <name type="common">Globe artichoke</name>
    <name type="synonym">Cynara scolymus</name>
    <dbReference type="NCBI Taxonomy" id="59895"/>
    <lineage>
        <taxon>Eukaryota</taxon>
        <taxon>Viridiplantae</taxon>
        <taxon>Streptophyta</taxon>
        <taxon>Embryophyta</taxon>
        <taxon>Tracheophyta</taxon>
        <taxon>Spermatophyta</taxon>
        <taxon>Magnoliopsida</taxon>
        <taxon>eudicotyledons</taxon>
        <taxon>Gunneridae</taxon>
        <taxon>Pentapetalae</taxon>
        <taxon>asterids</taxon>
        <taxon>campanulids</taxon>
        <taxon>Asterales</taxon>
        <taxon>Asteraceae</taxon>
        <taxon>Carduoideae</taxon>
        <taxon>Cardueae</taxon>
        <taxon>Carduinae</taxon>
        <taxon>Cynara</taxon>
    </lineage>
</organism>
<keyword evidence="1" id="KW-0812">Transmembrane</keyword>
<dbReference type="AlphaFoldDB" id="A0A103YIF6"/>
<name>A0A103YIF6_CYNCS</name>
<accession>A0A103YIF6</accession>
<feature type="transmembrane region" description="Helical" evidence="1">
    <location>
        <begin position="174"/>
        <end position="198"/>
    </location>
</feature>
<proteinExistence type="predicted"/>